<keyword evidence="1" id="KW-0547">Nucleotide-binding</keyword>
<keyword evidence="2" id="KW-1185">Reference proteome</keyword>
<dbReference type="AlphaFoldDB" id="I3C9M4"/>
<keyword evidence="1" id="KW-0347">Helicase</keyword>
<dbReference type="Gene3D" id="3.90.1570.30">
    <property type="match status" value="1"/>
</dbReference>
<protein>
    <submittedName>
        <fullName evidence="1">Helicase, type I site-specific restriction-modification system restriction subunit</fullName>
    </submittedName>
</protein>
<dbReference type="GO" id="GO:0004386">
    <property type="term" value="F:helicase activity"/>
    <property type="evidence" value="ECO:0007669"/>
    <property type="project" value="UniProtKB-KW"/>
</dbReference>
<organism evidence="1 2">
    <name type="scientific">Galbibacter orientalis DSM 19592</name>
    <dbReference type="NCBI Taxonomy" id="926559"/>
    <lineage>
        <taxon>Bacteria</taxon>
        <taxon>Pseudomonadati</taxon>
        <taxon>Bacteroidota</taxon>
        <taxon>Flavobacteriia</taxon>
        <taxon>Flavobacteriales</taxon>
        <taxon>Flavobacteriaceae</taxon>
        <taxon>Galbibacter</taxon>
    </lineage>
</organism>
<dbReference type="EMBL" id="JH651379">
    <property type="protein sequence ID" value="EIJ40317.1"/>
    <property type="molecule type" value="Genomic_DNA"/>
</dbReference>
<reference evidence="1 2" key="1">
    <citation type="submission" date="2012-02" db="EMBL/GenBank/DDBJ databases">
        <title>Improved High-Quality Draft genome of Joostella marina DSM 19592.</title>
        <authorList>
            <consortium name="US DOE Joint Genome Institute (JGI-PGF)"/>
            <person name="Lucas S."/>
            <person name="Copeland A."/>
            <person name="Lapidus A."/>
            <person name="Bruce D."/>
            <person name="Goodwin L."/>
            <person name="Pitluck S."/>
            <person name="Peters L."/>
            <person name="Chertkov O."/>
            <person name="Ovchinnikova G."/>
            <person name="Kyrpides N."/>
            <person name="Mavromatis K."/>
            <person name="Detter J.C."/>
            <person name="Han C."/>
            <person name="Land M."/>
            <person name="Hauser L."/>
            <person name="Markowitz V."/>
            <person name="Cheng J.-F."/>
            <person name="Hugenholtz P."/>
            <person name="Woyke T."/>
            <person name="Wu D."/>
            <person name="Tindall B."/>
            <person name="Brambilla E."/>
            <person name="Klenk H.-P."/>
            <person name="Eisen J.A."/>
        </authorList>
    </citation>
    <scope>NUCLEOTIDE SEQUENCE [LARGE SCALE GENOMIC DNA]</scope>
    <source>
        <strain evidence="1 2">DSM 19592</strain>
    </source>
</reference>
<sequence length="92" mass="10712">MNEAQTKHDLIEPALRKAGWDIVEGSRLRLEFPITKGRLIGQNRRATTLFADYVLEYKNRRIGIVEAKKRDEYYTQGLGQAKDYAERKKASR</sequence>
<dbReference type="eggNOG" id="COG4096">
    <property type="taxonomic scope" value="Bacteria"/>
</dbReference>
<accession>I3C9M4</accession>
<keyword evidence="1" id="KW-0378">Hydrolase</keyword>
<gene>
    <name evidence="1" type="ORF">JoomaDRAFT_3373</name>
</gene>
<dbReference type="STRING" id="926559.JoomaDRAFT_3373"/>
<evidence type="ECO:0000313" key="1">
    <source>
        <dbReference type="EMBL" id="EIJ40317.1"/>
    </source>
</evidence>
<keyword evidence="1" id="KW-0067">ATP-binding</keyword>
<dbReference type="HOGENOM" id="CLU_2409357_0_0_10"/>
<name>I3C9M4_9FLAO</name>
<evidence type="ECO:0000313" key="2">
    <source>
        <dbReference type="Proteomes" id="UP000004690"/>
    </source>
</evidence>
<proteinExistence type="predicted"/>
<dbReference type="Proteomes" id="UP000004690">
    <property type="component" value="Unassembled WGS sequence"/>
</dbReference>